<sequence>EAGELKLVYQAEDIAKVVKQAVTSWQPQVAAKEILLSLDLPDNLPLVNIDRQRVNQVLHNLLENAVAHTHKGGTINVAAMTQGDWVEVCVSDTGEGIPAEDLPNIFERFYRVDRSRARATGGSGLGLTIAKRMVEAHGGKITVQSELGKGSRFSFTLPIAE</sequence>
<evidence type="ECO:0000313" key="7">
    <source>
        <dbReference type="EMBL" id="GAG33403.1"/>
    </source>
</evidence>
<keyword evidence="4" id="KW-0808">Transferase</keyword>
<dbReference type="GO" id="GO:0005886">
    <property type="term" value="C:plasma membrane"/>
    <property type="evidence" value="ECO:0007669"/>
    <property type="project" value="TreeGrafter"/>
</dbReference>
<comment type="catalytic activity">
    <reaction evidence="1">
        <text>ATP + protein L-histidine = ADP + protein N-phospho-L-histidine.</text>
        <dbReference type="EC" id="2.7.13.3"/>
    </reaction>
</comment>
<keyword evidence="5" id="KW-0418">Kinase</keyword>
<evidence type="ECO:0000256" key="3">
    <source>
        <dbReference type="ARBA" id="ARBA00022553"/>
    </source>
</evidence>
<protein>
    <recommendedName>
        <fullName evidence="2">histidine kinase</fullName>
        <ecNumber evidence="2">2.7.13.3</ecNumber>
    </recommendedName>
</protein>
<dbReference type="GO" id="GO:0009927">
    <property type="term" value="F:histidine phosphotransfer kinase activity"/>
    <property type="evidence" value="ECO:0007669"/>
    <property type="project" value="TreeGrafter"/>
</dbReference>
<keyword evidence="3" id="KW-0597">Phosphoprotein</keyword>
<dbReference type="EMBL" id="BARS01041545">
    <property type="protein sequence ID" value="GAG33403.1"/>
    <property type="molecule type" value="Genomic_DNA"/>
</dbReference>
<accession>X0X9Q2</accession>
<organism evidence="7">
    <name type="scientific">marine sediment metagenome</name>
    <dbReference type="NCBI Taxonomy" id="412755"/>
    <lineage>
        <taxon>unclassified sequences</taxon>
        <taxon>metagenomes</taxon>
        <taxon>ecological metagenomes</taxon>
    </lineage>
</organism>
<reference evidence="7" key="1">
    <citation type="journal article" date="2014" name="Front. Microbiol.">
        <title>High frequency of phylogenetically diverse reductive dehalogenase-homologous genes in deep subseafloor sedimentary metagenomes.</title>
        <authorList>
            <person name="Kawai M."/>
            <person name="Futagami T."/>
            <person name="Toyoda A."/>
            <person name="Takaki Y."/>
            <person name="Nishi S."/>
            <person name="Hori S."/>
            <person name="Arai W."/>
            <person name="Tsubouchi T."/>
            <person name="Morono Y."/>
            <person name="Uchiyama I."/>
            <person name="Ito T."/>
            <person name="Fujiyama A."/>
            <person name="Inagaki F."/>
            <person name="Takami H."/>
        </authorList>
    </citation>
    <scope>NUCLEOTIDE SEQUENCE</scope>
    <source>
        <strain evidence="7">Expedition CK06-06</strain>
    </source>
</reference>
<dbReference type="Pfam" id="PF02518">
    <property type="entry name" value="HATPase_c"/>
    <property type="match status" value="1"/>
</dbReference>
<dbReference type="PANTHER" id="PTHR43047:SF72">
    <property type="entry name" value="OSMOSENSING HISTIDINE PROTEIN KINASE SLN1"/>
    <property type="match status" value="1"/>
</dbReference>
<dbReference type="SUPFAM" id="SSF55874">
    <property type="entry name" value="ATPase domain of HSP90 chaperone/DNA topoisomerase II/histidine kinase"/>
    <property type="match status" value="1"/>
</dbReference>
<dbReference type="EC" id="2.7.13.3" evidence="2"/>
<dbReference type="PANTHER" id="PTHR43047">
    <property type="entry name" value="TWO-COMPONENT HISTIDINE PROTEIN KINASE"/>
    <property type="match status" value="1"/>
</dbReference>
<dbReference type="FunFam" id="3.30.565.10:FF:000006">
    <property type="entry name" value="Sensor histidine kinase WalK"/>
    <property type="match status" value="1"/>
</dbReference>
<proteinExistence type="predicted"/>
<dbReference type="PRINTS" id="PR00344">
    <property type="entry name" value="BCTRLSENSOR"/>
</dbReference>
<dbReference type="GO" id="GO:0000155">
    <property type="term" value="F:phosphorelay sensor kinase activity"/>
    <property type="evidence" value="ECO:0007669"/>
    <property type="project" value="TreeGrafter"/>
</dbReference>
<dbReference type="InterPro" id="IPR036890">
    <property type="entry name" value="HATPase_C_sf"/>
</dbReference>
<evidence type="ECO:0000259" key="6">
    <source>
        <dbReference type="PROSITE" id="PS50109"/>
    </source>
</evidence>
<feature type="domain" description="Histidine kinase" evidence="6">
    <location>
        <begin position="1"/>
        <end position="161"/>
    </location>
</feature>
<dbReference type="CDD" id="cd00075">
    <property type="entry name" value="HATPase"/>
    <property type="match status" value="1"/>
</dbReference>
<evidence type="ECO:0000256" key="4">
    <source>
        <dbReference type="ARBA" id="ARBA00022679"/>
    </source>
</evidence>
<dbReference type="PROSITE" id="PS50109">
    <property type="entry name" value="HIS_KIN"/>
    <property type="match status" value="1"/>
</dbReference>
<dbReference type="InterPro" id="IPR003594">
    <property type="entry name" value="HATPase_dom"/>
</dbReference>
<evidence type="ECO:0000256" key="5">
    <source>
        <dbReference type="ARBA" id="ARBA00022777"/>
    </source>
</evidence>
<gene>
    <name evidence="7" type="ORF">S01H1_63170</name>
</gene>
<dbReference type="Gene3D" id="3.30.565.10">
    <property type="entry name" value="Histidine kinase-like ATPase, C-terminal domain"/>
    <property type="match status" value="1"/>
</dbReference>
<dbReference type="AlphaFoldDB" id="X0X9Q2"/>
<dbReference type="InterPro" id="IPR004358">
    <property type="entry name" value="Sig_transdc_His_kin-like_C"/>
</dbReference>
<comment type="caution">
    <text evidence="7">The sequence shown here is derived from an EMBL/GenBank/DDBJ whole genome shotgun (WGS) entry which is preliminary data.</text>
</comment>
<feature type="non-terminal residue" evidence="7">
    <location>
        <position position="1"/>
    </location>
</feature>
<name>X0X9Q2_9ZZZZ</name>
<dbReference type="InterPro" id="IPR005467">
    <property type="entry name" value="His_kinase_dom"/>
</dbReference>
<dbReference type="SMART" id="SM00387">
    <property type="entry name" value="HATPase_c"/>
    <property type="match status" value="1"/>
</dbReference>
<evidence type="ECO:0000256" key="1">
    <source>
        <dbReference type="ARBA" id="ARBA00000085"/>
    </source>
</evidence>
<evidence type="ECO:0000256" key="2">
    <source>
        <dbReference type="ARBA" id="ARBA00012438"/>
    </source>
</evidence>